<dbReference type="EC" id="3.2.1.51" evidence="2"/>
<dbReference type="InterPro" id="IPR017853">
    <property type="entry name" value="GH"/>
</dbReference>
<keyword evidence="6" id="KW-1133">Transmembrane helix</keyword>
<dbReference type="SUPFAM" id="SSF51445">
    <property type="entry name" value="(Trans)glycosidases"/>
    <property type="match status" value="2"/>
</dbReference>
<evidence type="ECO:0000256" key="1">
    <source>
        <dbReference type="ARBA" id="ARBA00007951"/>
    </source>
</evidence>
<keyword evidence="6" id="KW-0812">Transmembrane</keyword>
<dbReference type="OMA" id="NEWINDQ"/>
<keyword evidence="6" id="KW-0472">Membrane</keyword>
<evidence type="ECO:0000259" key="7">
    <source>
        <dbReference type="Pfam" id="PF01120"/>
    </source>
</evidence>
<dbReference type="EMBL" id="LT552383">
    <property type="protein sequence ID" value="SAL98942.1"/>
    <property type="molecule type" value="Genomic_DNA"/>
</dbReference>
<dbReference type="InParanoid" id="A0A163JF47"/>
<evidence type="ECO:0000256" key="3">
    <source>
        <dbReference type="ARBA" id="ARBA00022729"/>
    </source>
</evidence>
<evidence type="ECO:0000256" key="4">
    <source>
        <dbReference type="ARBA" id="ARBA00022801"/>
    </source>
</evidence>
<protein>
    <recommendedName>
        <fullName evidence="2">alpha-L-fucosidase</fullName>
        <ecNumber evidence="2">3.2.1.51</ecNumber>
    </recommendedName>
</protein>
<evidence type="ECO:0000313" key="8">
    <source>
        <dbReference type="EMBL" id="SAL98942.1"/>
    </source>
</evidence>
<accession>A0A163JF47</accession>
<dbReference type="PANTHER" id="PTHR10030">
    <property type="entry name" value="ALPHA-L-FUCOSIDASE"/>
    <property type="match status" value="1"/>
</dbReference>
<dbReference type="GO" id="GO:0004560">
    <property type="term" value="F:alpha-L-fucosidase activity"/>
    <property type="evidence" value="ECO:0007669"/>
    <property type="project" value="UniProtKB-EC"/>
</dbReference>
<feature type="domain" description="Glycoside hydrolase family 29 N-terminal" evidence="7">
    <location>
        <begin position="339"/>
        <end position="461"/>
    </location>
</feature>
<dbReference type="Pfam" id="PF01120">
    <property type="entry name" value="Alpha_L_fucos"/>
    <property type="match status" value="2"/>
</dbReference>
<reference evidence="8" key="1">
    <citation type="submission" date="2016-04" db="EMBL/GenBank/DDBJ databases">
        <authorList>
            <person name="Evans L.H."/>
            <person name="Alamgir A."/>
            <person name="Owens N."/>
            <person name="Weber N.D."/>
            <person name="Virtaneva K."/>
            <person name="Barbian K."/>
            <person name="Babar A."/>
            <person name="Rosenke K."/>
        </authorList>
    </citation>
    <scope>NUCLEOTIDE SEQUENCE [LARGE SCALE GENOMIC DNA]</scope>
    <source>
        <strain evidence="8">CBS 101.48</strain>
    </source>
</reference>
<feature type="transmembrane region" description="Helical" evidence="6">
    <location>
        <begin position="21"/>
        <end position="40"/>
    </location>
</feature>
<dbReference type="InterPro" id="IPR000933">
    <property type="entry name" value="Glyco_hydro_29"/>
</dbReference>
<keyword evidence="5" id="KW-0326">Glycosidase</keyword>
<dbReference type="Proteomes" id="UP000078561">
    <property type="component" value="Unassembled WGS sequence"/>
</dbReference>
<dbReference type="SMART" id="SM00812">
    <property type="entry name" value="Alpha_L_fucos"/>
    <property type="match status" value="1"/>
</dbReference>
<dbReference type="GO" id="GO:0006004">
    <property type="term" value="P:fucose metabolic process"/>
    <property type="evidence" value="ECO:0007669"/>
    <property type="project" value="TreeGrafter"/>
</dbReference>
<dbReference type="Gene3D" id="3.20.20.80">
    <property type="entry name" value="Glycosidases"/>
    <property type="match status" value="2"/>
</dbReference>
<dbReference type="AlphaFoldDB" id="A0A163JF47"/>
<proteinExistence type="inferred from homology"/>
<evidence type="ECO:0000256" key="6">
    <source>
        <dbReference type="SAM" id="Phobius"/>
    </source>
</evidence>
<keyword evidence="3" id="KW-0732">Signal</keyword>
<keyword evidence="4" id="KW-0378">Hydrolase</keyword>
<gene>
    <name evidence="8" type="primary">ABSGL_04513.1 scaffold 5475</name>
</gene>
<keyword evidence="9" id="KW-1185">Reference proteome</keyword>
<evidence type="ECO:0000256" key="2">
    <source>
        <dbReference type="ARBA" id="ARBA00012662"/>
    </source>
</evidence>
<dbReference type="InterPro" id="IPR057739">
    <property type="entry name" value="Glyco_hydro_29_N"/>
</dbReference>
<name>A0A163JF47_ABSGL</name>
<sequence length="682" mass="76726">MARTSYTSLATAPEPQAPTFHYRYGLIALLLVFVNTIIYYQVYQLASVDQDYLFIDLQKVVNNQGYGEQGGNLDGLGNHFSCPELVSSSRIGTIPFALIDSKNKNNDATAAGQVITLPKRRLGALYLLATTTHGPVTSSHLAITYQDGSISSTIIDIPDWQVSQAKDIERLDLMSCETNHRGINGSVFLVPLYVDPAKPVSHLTLPYTSSIGSFGSTLHTFAITALPATPGGAKILSMWATSEFETSGTAEFELKWFRARVQNTSPRLLARLKISIEGAKVVKQDALHRLGPGQIAIVRLAVQVSSSTQPSLVTVSSKSWLGVQTTVAQDTFQLDFSNMTEYTQDEKSLRQHQAPQWLRDAKFGIFIHWGVYSVPSWSKVGESYSEWYWWQLMQRDSPTFHHHRRTYGEQFEYDDFIDQWNTSTFDPYQWLDLVDQSQAKYYVFTTKHHDGVALFDTKVWQADYFNKAKKQGRQVAVNDRCGNSVSDFTTIEYRGVSSLPPRFWEATRGMDPYSFGYNHETSPDQYASTTSLIHELIQVVARGGNFLLNIGPDGNGTVAAPMRQRLVEMGEWLARVGPSLFEAEPYWVTVQDAATPSQPLVFTTHRQGSAFYIFCLERPVTGRVVVRAPVPLHPATLVRLMGDPLREHLPWKVWGNGRFIIQVPDRVVEIGKHAWVFELKYP</sequence>
<dbReference type="GO" id="GO:0016139">
    <property type="term" value="P:glycoside catabolic process"/>
    <property type="evidence" value="ECO:0007669"/>
    <property type="project" value="TreeGrafter"/>
</dbReference>
<dbReference type="OrthoDB" id="6039950at2759"/>
<dbReference type="PANTHER" id="PTHR10030:SF37">
    <property type="entry name" value="ALPHA-L-FUCOSIDASE-RELATED"/>
    <property type="match status" value="1"/>
</dbReference>
<feature type="domain" description="Glycoside hydrolase family 29 N-terminal" evidence="7">
    <location>
        <begin position="463"/>
        <end position="577"/>
    </location>
</feature>
<evidence type="ECO:0000313" key="9">
    <source>
        <dbReference type="Proteomes" id="UP000078561"/>
    </source>
</evidence>
<organism evidence="8">
    <name type="scientific">Absidia glauca</name>
    <name type="common">Pin mould</name>
    <dbReference type="NCBI Taxonomy" id="4829"/>
    <lineage>
        <taxon>Eukaryota</taxon>
        <taxon>Fungi</taxon>
        <taxon>Fungi incertae sedis</taxon>
        <taxon>Mucoromycota</taxon>
        <taxon>Mucoromycotina</taxon>
        <taxon>Mucoromycetes</taxon>
        <taxon>Mucorales</taxon>
        <taxon>Cunninghamellaceae</taxon>
        <taxon>Absidia</taxon>
    </lineage>
</organism>
<comment type="similarity">
    <text evidence="1">Belongs to the glycosyl hydrolase 29 family.</text>
</comment>
<evidence type="ECO:0000256" key="5">
    <source>
        <dbReference type="ARBA" id="ARBA00023295"/>
    </source>
</evidence>
<dbReference type="STRING" id="4829.A0A163JF47"/>